<dbReference type="SUPFAM" id="SSF52540">
    <property type="entry name" value="P-loop containing nucleoside triphosphate hydrolases"/>
    <property type="match status" value="1"/>
</dbReference>
<keyword evidence="7" id="KW-1185">Reference proteome</keyword>
<dbReference type="RefSeq" id="WP_057820325.1">
    <property type="nucleotide sequence ID" value="NZ_AZEC01000006.1"/>
</dbReference>
<dbReference type="PROSITE" id="PS00211">
    <property type="entry name" value="ABC_TRANSPORTER_1"/>
    <property type="match status" value="1"/>
</dbReference>
<sequence>MATTALQLSDVSKKFGRQTALNHINMTIEQGDIYGLIGENGAGKSTLMRLITGLSPLRNGQIMLLGENRGQAGYDRSLQRVGTIIESPALYPHLTVYQNLVVSAKQKGVANRQDIQDTIQFVGLTEKAKVKAKRLSLGQRQRLGLAIALLAQPDFLILDEPINGLDPMGIIEIRDLLHRLNTEQQTTILISSHILTELYQVCTRFGFIHRGHLIQEITKKDLDAANQSGIILHVADVNAASEVLDAQHIKPFNVMNNHQIIIYNNTLDTGEINYQLNHAGVRVDDIQTQSGSLETYFTTLLQKADQKGGASA</sequence>
<dbReference type="OrthoDB" id="9804819at2"/>
<comment type="caution">
    <text evidence="6">The sequence shown here is derived from an EMBL/GenBank/DDBJ whole genome shotgun (WGS) entry which is preliminary data.</text>
</comment>
<protein>
    <submittedName>
        <fullName evidence="6">Bacitracin ABC transporter, ATP-binding protein BcrA</fullName>
    </submittedName>
</protein>
<dbReference type="Proteomes" id="UP000051330">
    <property type="component" value="Unassembled WGS sequence"/>
</dbReference>
<dbReference type="PROSITE" id="PS50893">
    <property type="entry name" value="ABC_TRANSPORTER_2"/>
    <property type="match status" value="1"/>
</dbReference>
<keyword evidence="4 6" id="KW-0067">ATP-binding</keyword>
<name>A0A0R1N709_9LACO</name>
<dbReference type="Gene3D" id="3.40.50.300">
    <property type="entry name" value="P-loop containing nucleotide triphosphate hydrolases"/>
    <property type="match status" value="1"/>
</dbReference>
<dbReference type="SMART" id="SM00382">
    <property type="entry name" value="AAA"/>
    <property type="match status" value="1"/>
</dbReference>
<gene>
    <name evidence="6" type="ORF">FD09_GL002741</name>
</gene>
<comment type="similarity">
    <text evidence="1">Belongs to the ABC transporter superfamily.</text>
</comment>
<evidence type="ECO:0000256" key="3">
    <source>
        <dbReference type="ARBA" id="ARBA00022741"/>
    </source>
</evidence>
<evidence type="ECO:0000256" key="4">
    <source>
        <dbReference type="ARBA" id="ARBA00022840"/>
    </source>
</evidence>
<dbReference type="PANTHER" id="PTHR43335">
    <property type="entry name" value="ABC TRANSPORTER, ATP-BINDING PROTEIN"/>
    <property type="match status" value="1"/>
</dbReference>
<dbReference type="InterPro" id="IPR003439">
    <property type="entry name" value="ABC_transporter-like_ATP-bd"/>
</dbReference>
<reference evidence="6 7" key="1">
    <citation type="journal article" date="2015" name="Genome Announc.">
        <title>Expanding the biotechnology potential of lactobacilli through comparative genomics of 213 strains and associated genera.</title>
        <authorList>
            <person name="Sun Z."/>
            <person name="Harris H.M."/>
            <person name="McCann A."/>
            <person name="Guo C."/>
            <person name="Argimon S."/>
            <person name="Zhang W."/>
            <person name="Yang X."/>
            <person name="Jeffery I.B."/>
            <person name="Cooney J.C."/>
            <person name="Kagawa T.F."/>
            <person name="Liu W."/>
            <person name="Song Y."/>
            <person name="Salvetti E."/>
            <person name="Wrobel A."/>
            <person name="Rasinkangas P."/>
            <person name="Parkhill J."/>
            <person name="Rea M.C."/>
            <person name="O'Sullivan O."/>
            <person name="Ritari J."/>
            <person name="Douillard F.P."/>
            <person name="Paul Ross R."/>
            <person name="Yang R."/>
            <person name="Briner A.E."/>
            <person name="Felis G.E."/>
            <person name="de Vos W.M."/>
            <person name="Barrangou R."/>
            <person name="Klaenhammer T.R."/>
            <person name="Caufield P.W."/>
            <person name="Cui Y."/>
            <person name="Zhang H."/>
            <person name="O'Toole P.W."/>
        </authorList>
    </citation>
    <scope>NUCLEOTIDE SEQUENCE [LARGE SCALE GENOMIC DNA]</scope>
    <source>
        <strain evidence="6 7">DSM 12744</strain>
    </source>
</reference>
<proteinExistence type="inferred from homology"/>
<dbReference type="InterPro" id="IPR003593">
    <property type="entry name" value="AAA+_ATPase"/>
</dbReference>
<organism evidence="6 7">
    <name type="scientific">Schleiferilactobacillus perolens DSM 12744</name>
    <dbReference type="NCBI Taxonomy" id="1423792"/>
    <lineage>
        <taxon>Bacteria</taxon>
        <taxon>Bacillati</taxon>
        <taxon>Bacillota</taxon>
        <taxon>Bacilli</taxon>
        <taxon>Lactobacillales</taxon>
        <taxon>Lactobacillaceae</taxon>
        <taxon>Schleiferilactobacillus</taxon>
    </lineage>
</organism>
<dbReference type="GO" id="GO:0005524">
    <property type="term" value="F:ATP binding"/>
    <property type="evidence" value="ECO:0007669"/>
    <property type="project" value="UniProtKB-KW"/>
</dbReference>
<accession>A0A0R1N709</accession>
<dbReference type="STRING" id="1423792.FD09_GL002741"/>
<dbReference type="Pfam" id="PF00005">
    <property type="entry name" value="ABC_tran"/>
    <property type="match status" value="1"/>
</dbReference>
<evidence type="ECO:0000259" key="5">
    <source>
        <dbReference type="PROSITE" id="PS50893"/>
    </source>
</evidence>
<dbReference type="EMBL" id="AZEC01000006">
    <property type="protein sequence ID" value="KRL12755.1"/>
    <property type="molecule type" value="Genomic_DNA"/>
</dbReference>
<evidence type="ECO:0000313" key="7">
    <source>
        <dbReference type="Proteomes" id="UP000051330"/>
    </source>
</evidence>
<feature type="domain" description="ABC transporter" evidence="5">
    <location>
        <begin position="6"/>
        <end position="235"/>
    </location>
</feature>
<evidence type="ECO:0000256" key="1">
    <source>
        <dbReference type="ARBA" id="ARBA00005417"/>
    </source>
</evidence>
<dbReference type="PATRIC" id="fig|1423792.3.peg.2802"/>
<evidence type="ECO:0000313" key="6">
    <source>
        <dbReference type="EMBL" id="KRL12755.1"/>
    </source>
</evidence>
<evidence type="ECO:0000256" key="2">
    <source>
        <dbReference type="ARBA" id="ARBA00022448"/>
    </source>
</evidence>
<dbReference type="InterPro" id="IPR017871">
    <property type="entry name" value="ABC_transporter-like_CS"/>
</dbReference>
<keyword evidence="2" id="KW-0813">Transport</keyword>
<dbReference type="InterPro" id="IPR027417">
    <property type="entry name" value="P-loop_NTPase"/>
</dbReference>
<dbReference type="PANTHER" id="PTHR43335:SF8">
    <property type="entry name" value="ABC TRANSPORTER, ATP-BINDING PROTEIN"/>
    <property type="match status" value="1"/>
</dbReference>
<dbReference type="GO" id="GO:0016887">
    <property type="term" value="F:ATP hydrolysis activity"/>
    <property type="evidence" value="ECO:0007669"/>
    <property type="project" value="InterPro"/>
</dbReference>
<dbReference type="AlphaFoldDB" id="A0A0R1N709"/>
<keyword evidence="3" id="KW-0547">Nucleotide-binding</keyword>